<sequence length="272" mass="29327">MARGGRRGGREQSRDEQISRALSKLLRHNAHQEKLEVLGGGWIRLDMVLSSRPLKPLKITLPEIITQVTSSDKQRFALKPLDPASSSTSADQASTEPSAFAAAISPDADPADYLIRATQGHTIKFDLEDLITPITPENMPGLVVHGTDHRAWTQILTSGGLKPMGRNHVHFATGLPKGFTELHDDGTSAKDSQSDDTAPVVVSGMRTSSTVLVYLDLEKAMAAGVKFGISENGVVLSGGNEHGVVSVDFFQKVEDRKKNVLLMKDGVLVGEK</sequence>
<evidence type="ECO:0000256" key="3">
    <source>
        <dbReference type="ARBA" id="ARBA00012007"/>
    </source>
</evidence>
<evidence type="ECO:0000313" key="8">
    <source>
        <dbReference type="EMBL" id="KAF2757982.1"/>
    </source>
</evidence>
<dbReference type="PANTHER" id="PTHR12684:SF2">
    <property type="entry name" value="TRNA 2'-PHOSPHOTRANSFERASE 1"/>
    <property type="match status" value="1"/>
</dbReference>
<evidence type="ECO:0000256" key="6">
    <source>
        <dbReference type="ARBA" id="ARBA00047949"/>
    </source>
</evidence>
<comment type="catalytic activity">
    <reaction evidence="6">
        <text>2'-phospho-[ligated tRNA] + NAD(+) = mature tRNA + ADP-alpha-D-ribose 1'',2''-cyclic phosphate + nicotinamide</text>
        <dbReference type="Rhea" id="RHEA:23324"/>
        <dbReference type="Rhea" id="RHEA-COMP:11106"/>
        <dbReference type="Rhea" id="RHEA-COMP:11107"/>
        <dbReference type="ChEBI" id="CHEBI:17154"/>
        <dbReference type="ChEBI" id="CHEBI:57540"/>
        <dbReference type="ChEBI" id="CHEBI:76596"/>
        <dbReference type="ChEBI" id="CHEBI:82883"/>
        <dbReference type="ChEBI" id="CHEBI:85027"/>
        <dbReference type="EC" id="2.7.1.160"/>
    </reaction>
</comment>
<feature type="compositionally biased region" description="Low complexity" evidence="7">
    <location>
        <begin position="84"/>
        <end position="99"/>
    </location>
</feature>
<dbReference type="GO" id="GO:0006388">
    <property type="term" value="P:tRNA splicing, via endonucleolytic cleavage and ligation"/>
    <property type="evidence" value="ECO:0007669"/>
    <property type="project" value="TreeGrafter"/>
</dbReference>
<dbReference type="Proteomes" id="UP000799437">
    <property type="component" value="Unassembled WGS sequence"/>
</dbReference>
<gene>
    <name evidence="8" type="ORF">EJ05DRAFT_373430</name>
</gene>
<evidence type="ECO:0000256" key="4">
    <source>
        <dbReference type="ARBA" id="ARBA00022679"/>
    </source>
</evidence>
<name>A0A6A6W532_9PEZI</name>
<dbReference type="InterPro" id="IPR042081">
    <property type="entry name" value="RNA_2'-PTrans_C"/>
</dbReference>
<dbReference type="Gene3D" id="1.10.10.970">
    <property type="entry name" value="RNA 2'-phosphotransferase, Tpt1/KptA family, N-terminal domain"/>
    <property type="match status" value="1"/>
</dbReference>
<dbReference type="InterPro" id="IPR042080">
    <property type="entry name" value="RNA_2'-PTrans_N"/>
</dbReference>
<keyword evidence="9" id="KW-1185">Reference proteome</keyword>
<dbReference type="OrthoDB" id="419694at2759"/>
<dbReference type="EC" id="2.7.1.160" evidence="3"/>
<dbReference type="GO" id="GO:0000215">
    <property type="term" value="F:tRNA 2'-phosphotransferase activity"/>
    <property type="evidence" value="ECO:0007669"/>
    <property type="project" value="UniProtKB-EC"/>
</dbReference>
<evidence type="ECO:0000256" key="2">
    <source>
        <dbReference type="ARBA" id="ARBA00009836"/>
    </source>
</evidence>
<dbReference type="AlphaFoldDB" id="A0A6A6W532"/>
<evidence type="ECO:0000313" key="9">
    <source>
        <dbReference type="Proteomes" id="UP000799437"/>
    </source>
</evidence>
<reference evidence="8" key="1">
    <citation type="journal article" date="2020" name="Stud. Mycol.">
        <title>101 Dothideomycetes genomes: a test case for predicting lifestyles and emergence of pathogens.</title>
        <authorList>
            <person name="Haridas S."/>
            <person name="Albert R."/>
            <person name="Binder M."/>
            <person name="Bloem J."/>
            <person name="Labutti K."/>
            <person name="Salamov A."/>
            <person name="Andreopoulos B."/>
            <person name="Baker S."/>
            <person name="Barry K."/>
            <person name="Bills G."/>
            <person name="Bluhm B."/>
            <person name="Cannon C."/>
            <person name="Castanera R."/>
            <person name="Culley D."/>
            <person name="Daum C."/>
            <person name="Ezra D."/>
            <person name="Gonzalez J."/>
            <person name="Henrissat B."/>
            <person name="Kuo A."/>
            <person name="Liang C."/>
            <person name="Lipzen A."/>
            <person name="Lutzoni F."/>
            <person name="Magnuson J."/>
            <person name="Mondo S."/>
            <person name="Nolan M."/>
            <person name="Ohm R."/>
            <person name="Pangilinan J."/>
            <person name="Park H.-J."/>
            <person name="Ramirez L."/>
            <person name="Alfaro M."/>
            <person name="Sun H."/>
            <person name="Tritt A."/>
            <person name="Yoshinaga Y."/>
            <person name="Zwiers L.-H."/>
            <person name="Turgeon B."/>
            <person name="Goodwin S."/>
            <person name="Spatafora J."/>
            <person name="Crous P."/>
            <person name="Grigoriev I."/>
        </authorList>
    </citation>
    <scope>NUCLEOTIDE SEQUENCE</scope>
    <source>
        <strain evidence="8">CBS 121739</strain>
    </source>
</reference>
<comment type="similarity">
    <text evidence="2">Belongs to the KptA/TPT1 family.</text>
</comment>
<evidence type="ECO:0000256" key="5">
    <source>
        <dbReference type="ARBA" id="ARBA00023027"/>
    </source>
</evidence>
<proteinExistence type="inferred from homology"/>
<evidence type="ECO:0000256" key="7">
    <source>
        <dbReference type="SAM" id="MobiDB-lite"/>
    </source>
</evidence>
<evidence type="ECO:0000256" key="1">
    <source>
        <dbReference type="ARBA" id="ARBA00003343"/>
    </source>
</evidence>
<dbReference type="GeneID" id="54482222"/>
<feature type="region of interest" description="Disordered" evidence="7">
    <location>
        <begin position="76"/>
        <end position="99"/>
    </location>
</feature>
<dbReference type="InterPro" id="IPR002745">
    <property type="entry name" value="Ptrans_KptA/Tpt1"/>
</dbReference>
<dbReference type="EMBL" id="ML996572">
    <property type="protein sequence ID" value="KAF2757982.1"/>
    <property type="molecule type" value="Genomic_DNA"/>
</dbReference>
<dbReference type="Gene3D" id="3.20.170.30">
    <property type="match status" value="1"/>
</dbReference>
<dbReference type="PANTHER" id="PTHR12684">
    <property type="entry name" value="PUTATIVE PHOSPHOTRANSFERASE"/>
    <property type="match status" value="1"/>
</dbReference>
<comment type="function">
    <text evidence="1">Catalyzes the last step of tRNA splicing, the transfer of the splice junction 2'-phosphate from ligated tRNA to NAD to produce ADP-ribose 1''-2'' cyclic phosphate.</text>
</comment>
<dbReference type="RefSeq" id="XP_033600433.1">
    <property type="nucleotide sequence ID" value="XM_033741168.1"/>
</dbReference>
<protein>
    <recommendedName>
        <fullName evidence="3">2'-phosphotransferase</fullName>
        <ecNumber evidence="3">2.7.1.160</ecNumber>
    </recommendedName>
</protein>
<keyword evidence="4 8" id="KW-0808">Transferase</keyword>
<dbReference type="SUPFAM" id="SSF56399">
    <property type="entry name" value="ADP-ribosylation"/>
    <property type="match status" value="1"/>
</dbReference>
<dbReference type="Pfam" id="PF01885">
    <property type="entry name" value="PTS_2-RNA"/>
    <property type="match status" value="1"/>
</dbReference>
<accession>A0A6A6W532</accession>
<keyword evidence="5" id="KW-0520">NAD</keyword>
<organism evidence="8 9">
    <name type="scientific">Pseudovirgaria hyperparasitica</name>
    <dbReference type="NCBI Taxonomy" id="470096"/>
    <lineage>
        <taxon>Eukaryota</taxon>
        <taxon>Fungi</taxon>
        <taxon>Dikarya</taxon>
        <taxon>Ascomycota</taxon>
        <taxon>Pezizomycotina</taxon>
        <taxon>Dothideomycetes</taxon>
        <taxon>Dothideomycetes incertae sedis</taxon>
        <taxon>Acrospermales</taxon>
        <taxon>Acrospermaceae</taxon>
        <taxon>Pseudovirgaria</taxon>
    </lineage>
</organism>